<evidence type="ECO:0000313" key="4">
    <source>
        <dbReference type="EMBL" id="KOF04514.1"/>
    </source>
</evidence>
<dbReference type="InterPro" id="IPR011990">
    <property type="entry name" value="TPR-like_helical_dom_sf"/>
</dbReference>
<evidence type="ECO:0000256" key="3">
    <source>
        <dbReference type="SAM" id="Phobius"/>
    </source>
</evidence>
<gene>
    <name evidence="4" type="ORF">OB69_00145</name>
</gene>
<dbReference type="Gene3D" id="1.25.40.10">
    <property type="entry name" value="Tetratricopeptide repeat domain"/>
    <property type="match status" value="1"/>
</dbReference>
<keyword evidence="3" id="KW-0812">Transmembrane</keyword>
<protein>
    <submittedName>
        <fullName evidence="4">Uncharacterized protein</fullName>
    </submittedName>
</protein>
<sequence>MAQKTSEEAHNEHNDTNSAVGKMKKELGPAGFVGMIAGLVIIVVTSAIFLLNYSKSNKNDSAQADMFQAQYYFEQDSLDLALNGDGRNLGFLSIIDIYGGTEAANLSNYYVGAIYLKEQKFQLALDHLKDFSSSEELIQARAYKLTGDAYMELGNFSDAASQYEKAASTADDDAFSPVYLLKASLAYEKQGDLKAAIKPLDDIIKNHFGTAEYASARKHKARLEGLAGS</sequence>
<accession>A0A0L8AQ97</accession>
<feature type="region of interest" description="Disordered" evidence="2">
    <location>
        <begin position="1"/>
        <end position="20"/>
    </location>
</feature>
<dbReference type="InterPro" id="IPR019734">
    <property type="entry name" value="TPR_rpt"/>
</dbReference>
<proteinExistence type="predicted"/>
<name>A0A0L8AQ97_9BACT</name>
<evidence type="ECO:0000313" key="5">
    <source>
        <dbReference type="Proteomes" id="UP000036908"/>
    </source>
</evidence>
<reference evidence="5" key="1">
    <citation type="submission" date="2014-11" db="EMBL/GenBank/DDBJ databases">
        <title>Genome sequencing of Roseivirga sp. D-25.</title>
        <authorList>
            <person name="Selvaratnam C."/>
            <person name="Thevarajoo S."/>
            <person name="Goh K.M."/>
            <person name="Eee R."/>
            <person name="Chan K.-G."/>
            <person name="Chong C.S."/>
        </authorList>
    </citation>
    <scope>NUCLEOTIDE SEQUENCE [LARGE SCALE GENOMIC DNA]</scope>
    <source>
        <strain evidence="5">D-25</strain>
    </source>
</reference>
<dbReference type="RefSeq" id="WP_053221659.1">
    <property type="nucleotide sequence ID" value="NZ_JSVA01000001.1"/>
</dbReference>
<feature type="compositionally biased region" description="Basic and acidic residues" evidence="2">
    <location>
        <begin position="1"/>
        <end position="15"/>
    </location>
</feature>
<dbReference type="OrthoDB" id="9808622at2"/>
<dbReference type="PROSITE" id="PS50005">
    <property type="entry name" value="TPR"/>
    <property type="match status" value="1"/>
</dbReference>
<dbReference type="AlphaFoldDB" id="A0A0L8AQ97"/>
<keyword evidence="3" id="KW-0472">Membrane</keyword>
<keyword evidence="3" id="KW-1133">Transmembrane helix</keyword>
<evidence type="ECO:0000256" key="2">
    <source>
        <dbReference type="SAM" id="MobiDB-lite"/>
    </source>
</evidence>
<dbReference type="Proteomes" id="UP000036908">
    <property type="component" value="Unassembled WGS sequence"/>
</dbReference>
<dbReference type="SUPFAM" id="SSF48452">
    <property type="entry name" value="TPR-like"/>
    <property type="match status" value="1"/>
</dbReference>
<comment type="caution">
    <text evidence="4">The sequence shown here is derived from an EMBL/GenBank/DDBJ whole genome shotgun (WGS) entry which is preliminary data.</text>
</comment>
<keyword evidence="5" id="KW-1185">Reference proteome</keyword>
<feature type="repeat" description="TPR" evidence="1">
    <location>
        <begin position="140"/>
        <end position="173"/>
    </location>
</feature>
<evidence type="ECO:0000256" key="1">
    <source>
        <dbReference type="PROSITE-ProRule" id="PRU00339"/>
    </source>
</evidence>
<organism evidence="4 5">
    <name type="scientific">Roseivirga seohaensis subsp. aquiponti</name>
    <dbReference type="NCBI Taxonomy" id="1566026"/>
    <lineage>
        <taxon>Bacteria</taxon>
        <taxon>Pseudomonadati</taxon>
        <taxon>Bacteroidota</taxon>
        <taxon>Cytophagia</taxon>
        <taxon>Cytophagales</taxon>
        <taxon>Roseivirgaceae</taxon>
        <taxon>Roseivirga</taxon>
    </lineage>
</organism>
<feature type="transmembrane region" description="Helical" evidence="3">
    <location>
        <begin position="30"/>
        <end position="51"/>
    </location>
</feature>
<keyword evidence="1" id="KW-0802">TPR repeat</keyword>
<dbReference type="EMBL" id="JSVA01000001">
    <property type="protein sequence ID" value="KOF04514.1"/>
    <property type="molecule type" value="Genomic_DNA"/>
</dbReference>
<dbReference type="PATRIC" id="fig|1566026.4.peg.30"/>